<dbReference type="EMBL" id="JADIXZ010000008">
    <property type="protein sequence ID" value="MBK6302170.1"/>
    <property type="molecule type" value="Genomic_DNA"/>
</dbReference>
<feature type="transmembrane region" description="Helical" evidence="8">
    <location>
        <begin position="160"/>
        <end position="178"/>
    </location>
</feature>
<keyword evidence="3" id="KW-0813">Transport</keyword>
<evidence type="ECO:0000256" key="2">
    <source>
        <dbReference type="ARBA" id="ARBA00008873"/>
    </source>
</evidence>
<sequence>MGAGHSHGTATGAHRSRLLTALLITLTVMGAEVIGGLISGSLALLADAAHMLTDAAGVGLALLAAWFASRPATPERTFGYQRSEVLAAVVNALLLFGVAGFVLVEAVRRFTSPPEVATGLMLGVAVVGLVANTISLLVLRGGQQESLNVRGAYLEVLGDLLGSAAVIVAAIVIALTGYTQADPIASALIGLMILPRTWGLLREAVDVLLEATPRGVDLTQVRQHLLDTPGVIDVHDLHAWTITSGLPVLSVHVVVAQDVLADGGGGRVLDSLGVCLAGHFDVEHCTFQLEEPTHQGHEHAHHD</sequence>
<dbReference type="InterPro" id="IPR050681">
    <property type="entry name" value="CDF/SLC30A"/>
</dbReference>
<name>A0A934X840_9MICO</name>
<evidence type="ECO:0000256" key="8">
    <source>
        <dbReference type="SAM" id="Phobius"/>
    </source>
</evidence>
<evidence type="ECO:0000256" key="3">
    <source>
        <dbReference type="ARBA" id="ARBA00022448"/>
    </source>
</evidence>
<dbReference type="InterPro" id="IPR036837">
    <property type="entry name" value="Cation_efflux_CTD_sf"/>
</dbReference>
<comment type="caution">
    <text evidence="11">The sequence shown here is derived from an EMBL/GenBank/DDBJ whole genome shotgun (WGS) entry which is preliminary data.</text>
</comment>
<dbReference type="InterPro" id="IPR027469">
    <property type="entry name" value="Cation_efflux_TMD_sf"/>
</dbReference>
<proteinExistence type="inferred from homology"/>
<evidence type="ECO:0000313" key="12">
    <source>
        <dbReference type="Proteomes" id="UP000718281"/>
    </source>
</evidence>
<feature type="domain" description="Cation efflux protein cytoplasmic" evidence="10">
    <location>
        <begin position="213"/>
        <end position="290"/>
    </location>
</feature>
<dbReference type="PANTHER" id="PTHR11562:SF17">
    <property type="entry name" value="RE54080P-RELATED"/>
    <property type="match status" value="1"/>
</dbReference>
<dbReference type="GO" id="GO:0005886">
    <property type="term" value="C:plasma membrane"/>
    <property type="evidence" value="ECO:0007669"/>
    <property type="project" value="TreeGrafter"/>
</dbReference>
<dbReference type="InterPro" id="IPR058533">
    <property type="entry name" value="Cation_efflux_TM"/>
</dbReference>
<dbReference type="PANTHER" id="PTHR11562">
    <property type="entry name" value="CATION EFFLUX PROTEIN/ ZINC TRANSPORTER"/>
    <property type="match status" value="1"/>
</dbReference>
<dbReference type="Pfam" id="PF16916">
    <property type="entry name" value="ZT_dimer"/>
    <property type="match status" value="1"/>
</dbReference>
<feature type="transmembrane region" description="Helical" evidence="8">
    <location>
        <begin position="116"/>
        <end position="139"/>
    </location>
</feature>
<dbReference type="InterPro" id="IPR002524">
    <property type="entry name" value="Cation_efflux"/>
</dbReference>
<evidence type="ECO:0000256" key="5">
    <source>
        <dbReference type="ARBA" id="ARBA00022989"/>
    </source>
</evidence>
<keyword evidence="5 8" id="KW-1133">Transmembrane helix</keyword>
<dbReference type="InterPro" id="IPR027470">
    <property type="entry name" value="Cation_efflux_CTD"/>
</dbReference>
<dbReference type="GO" id="GO:0005385">
    <property type="term" value="F:zinc ion transmembrane transporter activity"/>
    <property type="evidence" value="ECO:0007669"/>
    <property type="project" value="TreeGrafter"/>
</dbReference>
<dbReference type="AlphaFoldDB" id="A0A934X840"/>
<evidence type="ECO:0000256" key="7">
    <source>
        <dbReference type="ARBA" id="ARBA00023136"/>
    </source>
</evidence>
<feature type="transmembrane region" description="Helical" evidence="8">
    <location>
        <begin position="51"/>
        <end position="73"/>
    </location>
</feature>
<feature type="transmembrane region" description="Helical" evidence="8">
    <location>
        <begin position="85"/>
        <end position="104"/>
    </location>
</feature>
<accession>A0A934X840</accession>
<reference evidence="11 12" key="1">
    <citation type="submission" date="2020-10" db="EMBL/GenBank/DDBJ databases">
        <title>Connecting structure to function with the recovery of over 1000 high-quality activated sludge metagenome-assembled genomes encoding full-length rRNA genes using long-read sequencing.</title>
        <authorList>
            <person name="Singleton C.M."/>
            <person name="Petriglieri F."/>
            <person name="Kristensen J.M."/>
            <person name="Kirkegaard R.H."/>
            <person name="Michaelsen T.Y."/>
            <person name="Andersen M.H."/>
            <person name="Karst S.M."/>
            <person name="Dueholm M.S."/>
            <person name="Nielsen P.H."/>
            <person name="Albertsen M."/>
        </authorList>
    </citation>
    <scope>NUCLEOTIDE SEQUENCE [LARGE SCALE GENOMIC DNA]</scope>
    <source>
        <strain evidence="11">AalE_18-Q3-R2-46_BAT3C.188</strain>
    </source>
</reference>
<gene>
    <name evidence="11" type="ORF">IPF40_14430</name>
</gene>
<keyword evidence="4 8" id="KW-0812">Transmembrane</keyword>
<feature type="transmembrane region" description="Helical" evidence="8">
    <location>
        <begin position="21"/>
        <end position="45"/>
    </location>
</feature>
<feature type="domain" description="Cation efflux protein transmembrane" evidence="9">
    <location>
        <begin position="19"/>
        <end position="209"/>
    </location>
</feature>
<dbReference type="Pfam" id="PF01545">
    <property type="entry name" value="Cation_efflux"/>
    <property type="match status" value="1"/>
</dbReference>
<comment type="subcellular location">
    <subcellularLocation>
        <location evidence="1">Membrane</location>
        <topology evidence="1">Multi-pass membrane protein</topology>
    </subcellularLocation>
</comment>
<dbReference type="NCBIfam" id="TIGR01297">
    <property type="entry name" value="CDF"/>
    <property type="match status" value="1"/>
</dbReference>
<evidence type="ECO:0000256" key="1">
    <source>
        <dbReference type="ARBA" id="ARBA00004141"/>
    </source>
</evidence>
<evidence type="ECO:0000259" key="9">
    <source>
        <dbReference type="Pfam" id="PF01545"/>
    </source>
</evidence>
<dbReference type="SUPFAM" id="SSF160240">
    <property type="entry name" value="Cation efflux protein cytoplasmic domain-like"/>
    <property type="match status" value="1"/>
</dbReference>
<evidence type="ECO:0000259" key="10">
    <source>
        <dbReference type="Pfam" id="PF16916"/>
    </source>
</evidence>
<dbReference type="Proteomes" id="UP000718281">
    <property type="component" value="Unassembled WGS sequence"/>
</dbReference>
<dbReference type="SUPFAM" id="SSF161111">
    <property type="entry name" value="Cation efflux protein transmembrane domain-like"/>
    <property type="match status" value="1"/>
</dbReference>
<protein>
    <submittedName>
        <fullName evidence="11">Cation transporter</fullName>
    </submittedName>
</protein>
<keyword evidence="6" id="KW-0406">Ion transport</keyword>
<organism evidence="11 12">
    <name type="scientific">Candidatus Phosphoribacter hodrii</name>
    <dbReference type="NCBI Taxonomy" id="2953743"/>
    <lineage>
        <taxon>Bacteria</taxon>
        <taxon>Bacillati</taxon>
        <taxon>Actinomycetota</taxon>
        <taxon>Actinomycetes</taxon>
        <taxon>Micrococcales</taxon>
        <taxon>Dermatophilaceae</taxon>
        <taxon>Candidatus Phosphoribacter</taxon>
    </lineage>
</organism>
<comment type="similarity">
    <text evidence="2">Belongs to the cation diffusion facilitator (CDF) transporter (TC 2.A.4) family. SLC30A subfamily.</text>
</comment>
<evidence type="ECO:0000256" key="6">
    <source>
        <dbReference type="ARBA" id="ARBA00023065"/>
    </source>
</evidence>
<evidence type="ECO:0000256" key="4">
    <source>
        <dbReference type="ARBA" id="ARBA00022692"/>
    </source>
</evidence>
<evidence type="ECO:0000313" key="11">
    <source>
        <dbReference type="EMBL" id="MBK6302170.1"/>
    </source>
</evidence>
<keyword evidence="7 8" id="KW-0472">Membrane</keyword>
<dbReference type="Gene3D" id="1.20.1510.10">
    <property type="entry name" value="Cation efflux protein transmembrane domain"/>
    <property type="match status" value="1"/>
</dbReference>